<reference evidence="4" key="1">
    <citation type="submission" date="2017-01" db="EMBL/GenBank/DDBJ databases">
        <authorList>
            <person name="Varghese N."/>
            <person name="Submissions S."/>
        </authorList>
    </citation>
    <scope>NUCLEOTIDE SEQUENCE [LARGE SCALE GENOMIC DNA]</scope>
    <source>
        <strain evidence="4">CGMCC 1.7737</strain>
    </source>
</reference>
<keyword evidence="4" id="KW-1185">Reference proteome</keyword>
<dbReference type="GeneID" id="76613872"/>
<dbReference type="OrthoDB" id="87832at2157"/>
<dbReference type="PROSITE" id="PS51740">
    <property type="entry name" value="SPOVT_ABRB"/>
    <property type="match status" value="1"/>
</dbReference>
<feature type="compositionally biased region" description="Basic and acidic residues" evidence="1">
    <location>
        <begin position="1"/>
        <end position="12"/>
    </location>
</feature>
<protein>
    <submittedName>
        <fullName evidence="3">Looped-hinge helix DNA binding domain-containing protein, AbrB family</fullName>
    </submittedName>
</protein>
<dbReference type="Gene3D" id="2.10.260.10">
    <property type="match status" value="1"/>
</dbReference>
<feature type="region of interest" description="Disordered" evidence="1">
    <location>
        <begin position="75"/>
        <end position="109"/>
    </location>
</feature>
<dbReference type="EMBL" id="FTNO01000008">
    <property type="protein sequence ID" value="SIR98314.1"/>
    <property type="molecule type" value="Genomic_DNA"/>
</dbReference>
<accession>A0A1N7FDC9</accession>
<evidence type="ECO:0000313" key="4">
    <source>
        <dbReference type="Proteomes" id="UP000186914"/>
    </source>
</evidence>
<gene>
    <name evidence="3" type="ORF">SAMN05421858_4968</name>
</gene>
<dbReference type="Pfam" id="PF04014">
    <property type="entry name" value="MazE_antitoxin"/>
    <property type="match status" value="1"/>
</dbReference>
<sequence>MSSKSENGDHVVRISRKGQATIPKSLREKYGIEIPGRVRFREEDGELVVEPVPKPSERFGSLGEDYERGEVITHHREEQAAERQAEDTADQRDYQRYVATDDTDETTDE</sequence>
<feature type="compositionally biased region" description="Basic and acidic residues" evidence="1">
    <location>
        <begin position="75"/>
        <end position="95"/>
    </location>
</feature>
<name>A0A1N7FDC9_9EURY</name>
<dbReference type="AlphaFoldDB" id="A0A1N7FDC9"/>
<dbReference type="InterPro" id="IPR037914">
    <property type="entry name" value="SpoVT-AbrB_sf"/>
</dbReference>
<evidence type="ECO:0000313" key="3">
    <source>
        <dbReference type="EMBL" id="SIR98314.1"/>
    </source>
</evidence>
<dbReference type="SUPFAM" id="SSF89447">
    <property type="entry name" value="AbrB/MazE/MraZ-like"/>
    <property type="match status" value="1"/>
</dbReference>
<dbReference type="InterPro" id="IPR007159">
    <property type="entry name" value="SpoVT-AbrB_dom"/>
</dbReference>
<dbReference type="GO" id="GO:0003677">
    <property type="term" value="F:DNA binding"/>
    <property type="evidence" value="ECO:0007669"/>
    <property type="project" value="InterPro"/>
</dbReference>
<organism evidence="3 4">
    <name type="scientific">Haladaptatus litoreus</name>
    <dbReference type="NCBI Taxonomy" id="553468"/>
    <lineage>
        <taxon>Archaea</taxon>
        <taxon>Methanobacteriati</taxon>
        <taxon>Methanobacteriota</taxon>
        <taxon>Stenosarchaea group</taxon>
        <taxon>Halobacteria</taxon>
        <taxon>Halobacteriales</taxon>
        <taxon>Haladaptataceae</taxon>
        <taxon>Haladaptatus</taxon>
    </lineage>
</organism>
<dbReference type="RefSeq" id="WP_069451581.1">
    <property type="nucleotide sequence ID" value="NZ_FTNO01000008.1"/>
</dbReference>
<dbReference type="SMART" id="SM00966">
    <property type="entry name" value="SpoVT_AbrB"/>
    <property type="match status" value="1"/>
</dbReference>
<evidence type="ECO:0000256" key="1">
    <source>
        <dbReference type="SAM" id="MobiDB-lite"/>
    </source>
</evidence>
<evidence type="ECO:0000259" key="2">
    <source>
        <dbReference type="PROSITE" id="PS51740"/>
    </source>
</evidence>
<proteinExistence type="predicted"/>
<dbReference type="NCBIfam" id="TIGR01439">
    <property type="entry name" value="lp_hng_hel_AbrB"/>
    <property type="match status" value="1"/>
</dbReference>
<feature type="domain" description="SpoVT-AbrB" evidence="2">
    <location>
        <begin position="9"/>
        <end position="54"/>
    </location>
</feature>
<dbReference type="Proteomes" id="UP000186914">
    <property type="component" value="Unassembled WGS sequence"/>
</dbReference>
<feature type="region of interest" description="Disordered" evidence="1">
    <location>
        <begin position="1"/>
        <end position="20"/>
    </location>
</feature>